<organism evidence="1 2">
    <name type="scientific">Dreissena polymorpha</name>
    <name type="common">Zebra mussel</name>
    <name type="synonym">Mytilus polymorpha</name>
    <dbReference type="NCBI Taxonomy" id="45954"/>
    <lineage>
        <taxon>Eukaryota</taxon>
        <taxon>Metazoa</taxon>
        <taxon>Spiralia</taxon>
        <taxon>Lophotrochozoa</taxon>
        <taxon>Mollusca</taxon>
        <taxon>Bivalvia</taxon>
        <taxon>Autobranchia</taxon>
        <taxon>Heteroconchia</taxon>
        <taxon>Euheterodonta</taxon>
        <taxon>Imparidentia</taxon>
        <taxon>Neoheterodontei</taxon>
        <taxon>Myida</taxon>
        <taxon>Dreissenoidea</taxon>
        <taxon>Dreissenidae</taxon>
        <taxon>Dreissena</taxon>
    </lineage>
</organism>
<name>A0A9D4N734_DREPO</name>
<sequence>MKVFIETPTIWFEAFKIVTTMTGAAVDKKNGTETNAKHTETFTAACRVLRKASFVLFKSVGATRIGLKIFGMMFREQTHVIAFDIRVIFRCTTLTIVCN</sequence>
<evidence type="ECO:0000313" key="2">
    <source>
        <dbReference type="Proteomes" id="UP000828390"/>
    </source>
</evidence>
<evidence type="ECO:0000313" key="1">
    <source>
        <dbReference type="EMBL" id="KAH3888439.1"/>
    </source>
</evidence>
<dbReference type="Proteomes" id="UP000828390">
    <property type="component" value="Unassembled WGS sequence"/>
</dbReference>
<accession>A0A9D4N734</accession>
<proteinExistence type="predicted"/>
<comment type="caution">
    <text evidence="1">The sequence shown here is derived from an EMBL/GenBank/DDBJ whole genome shotgun (WGS) entry which is preliminary data.</text>
</comment>
<reference evidence="1" key="2">
    <citation type="submission" date="2020-11" db="EMBL/GenBank/DDBJ databases">
        <authorList>
            <person name="McCartney M.A."/>
            <person name="Auch B."/>
            <person name="Kono T."/>
            <person name="Mallez S."/>
            <person name="Becker A."/>
            <person name="Gohl D.M."/>
            <person name="Silverstein K.A.T."/>
            <person name="Koren S."/>
            <person name="Bechman K.B."/>
            <person name="Herman A."/>
            <person name="Abrahante J.E."/>
            <person name="Garbe J."/>
        </authorList>
    </citation>
    <scope>NUCLEOTIDE SEQUENCE</scope>
    <source>
        <strain evidence="1">Duluth1</strain>
        <tissue evidence="1">Whole animal</tissue>
    </source>
</reference>
<dbReference type="AlphaFoldDB" id="A0A9D4N734"/>
<reference evidence="1" key="1">
    <citation type="journal article" date="2019" name="bioRxiv">
        <title>The Genome of the Zebra Mussel, Dreissena polymorpha: A Resource for Invasive Species Research.</title>
        <authorList>
            <person name="McCartney M.A."/>
            <person name="Auch B."/>
            <person name="Kono T."/>
            <person name="Mallez S."/>
            <person name="Zhang Y."/>
            <person name="Obille A."/>
            <person name="Becker A."/>
            <person name="Abrahante J.E."/>
            <person name="Garbe J."/>
            <person name="Badalamenti J.P."/>
            <person name="Herman A."/>
            <person name="Mangelson H."/>
            <person name="Liachko I."/>
            <person name="Sullivan S."/>
            <person name="Sone E.D."/>
            <person name="Koren S."/>
            <person name="Silverstein K.A.T."/>
            <person name="Beckman K.B."/>
            <person name="Gohl D.M."/>
        </authorList>
    </citation>
    <scope>NUCLEOTIDE SEQUENCE</scope>
    <source>
        <strain evidence="1">Duluth1</strain>
        <tissue evidence="1">Whole animal</tissue>
    </source>
</reference>
<gene>
    <name evidence="1" type="ORF">DPMN_012474</name>
</gene>
<dbReference type="EMBL" id="JAIWYP010000001">
    <property type="protein sequence ID" value="KAH3888439.1"/>
    <property type="molecule type" value="Genomic_DNA"/>
</dbReference>
<protein>
    <submittedName>
        <fullName evidence="1">Uncharacterized protein</fullName>
    </submittedName>
</protein>
<keyword evidence="2" id="KW-1185">Reference proteome</keyword>